<evidence type="ECO:0000313" key="1">
    <source>
        <dbReference type="EMBL" id="EFI32891.1"/>
    </source>
</evidence>
<accession>D6SUB1</accession>
<dbReference type="AlphaFoldDB" id="D6SUB1"/>
<sequence length="66" mass="7758">MDYLNPLSYNYSNRRRRGFYSREPLGSTSNPLFIPKYGPAGCDLFYRPDHYPATGDTRHRMEPNQV</sequence>
<proteinExistence type="predicted"/>
<keyword evidence="2" id="KW-1185">Reference proteome</keyword>
<dbReference type="RefSeq" id="WP_008871584.1">
    <property type="nucleotide sequence ID" value="NZ_ACJN02000004.1"/>
</dbReference>
<organism evidence="1 2">
    <name type="scientific">Desulfonatronospira thiodismutans ASO3-1</name>
    <dbReference type="NCBI Taxonomy" id="555779"/>
    <lineage>
        <taxon>Bacteria</taxon>
        <taxon>Pseudomonadati</taxon>
        <taxon>Thermodesulfobacteriota</taxon>
        <taxon>Desulfovibrionia</taxon>
        <taxon>Desulfovibrionales</taxon>
        <taxon>Desulfonatronovibrionaceae</taxon>
        <taxon>Desulfonatronospira</taxon>
    </lineage>
</organism>
<dbReference type="EMBL" id="ACJN02000004">
    <property type="protein sequence ID" value="EFI32891.1"/>
    <property type="molecule type" value="Genomic_DNA"/>
</dbReference>
<protein>
    <submittedName>
        <fullName evidence="1">Uncharacterized protein</fullName>
    </submittedName>
</protein>
<gene>
    <name evidence="1" type="ORF">Dthio_PD0205</name>
</gene>
<dbReference type="Proteomes" id="UP000005496">
    <property type="component" value="Unassembled WGS sequence"/>
</dbReference>
<evidence type="ECO:0000313" key="2">
    <source>
        <dbReference type="Proteomes" id="UP000005496"/>
    </source>
</evidence>
<comment type="caution">
    <text evidence="1">The sequence shown here is derived from an EMBL/GenBank/DDBJ whole genome shotgun (WGS) entry which is preliminary data.</text>
</comment>
<reference evidence="1" key="1">
    <citation type="submission" date="2010-05" db="EMBL/GenBank/DDBJ databases">
        <title>The draft genome of Desulfonatronospira thiodismutans ASO3-1.</title>
        <authorList>
            <consortium name="US DOE Joint Genome Institute (JGI-PGF)"/>
            <person name="Lucas S."/>
            <person name="Copeland A."/>
            <person name="Lapidus A."/>
            <person name="Cheng J.-F."/>
            <person name="Bruce D."/>
            <person name="Goodwin L."/>
            <person name="Pitluck S."/>
            <person name="Chertkov O."/>
            <person name="Brettin T."/>
            <person name="Detter J.C."/>
            <person name="Han C."/>
            <person name="Land M.L."/>
            <person name="Hauser L."/>
            <person name="Kyrpides N."/>
            <person name="Mikhailova N."/>
            <person name="Muyzer G."/>
            <person name="Woyke T."/>
        </authorList>
    </citation>
    <scope>NUCLEOTIDE SEQUENCE [LARGE SCALE GENOMIC DNA]</scope>
    <source>
        <strain evidence="1">ASO3-1</strain>
    </source>
</reference>
<name>D6SUB1_9BACT</name>